<keyword evidence="2" id="KW-1185">Reference proteome</keyword>
<dbReference type="AlphaFoldDB" id="A0A7W5E0W0"/>
<gene>
    <name evidence="1" type="ORF">FHS27_003604</name>
</gene>
<proteinExistence type="predicted"/>
<name>A0A7W5E0W0_9BACT</name>
<reference evidence="1 2" key="1">
    <citation type="submission" date="2020-08" db="EMBL/GenBank/DDBJ databases">
        <title>Genomic Encyclopedia of Type Strains, Phase III (KMG-III): the genomes of soil and plant-associated and newly described type strains.</title>
        <authorList>
            <person name="Whitman W."/>
        </authorList>
    </citation>
    <scope>NUCLEOTIDE SEQUENCE [LARGE SCALE GENOMIC DNA]</scope>
    <source>
        <strain evidence="1 2">CECT 8075</strain>
    </source>
</reference>
<protein>
    <submittedName>
        <fullName evidence="1">Uncharacterized protein</fullName>
    </submittedName>
</protein>
<dbReference type="EMBL" id="JACHXU010000012">
    <property type="protein sequence ID" value="MBB3207777.1"/>
    <property type="molecule type" value="Genomic_DNA"/>
</dbReference>
<sequence>MADALGSNSLDNTDSLGNVESFNNARSARDSQPSSCFADARRKRCEAFGIEMARMPECVKKALSHDSLLVSVVCSRVGHDAKRHRTLSQQIAASLQQIKHDDAALLIAGETAIEPWVAHAADVFHVPTLRIESLEKRDRLVIALADRVDAVYVRPGGKVTKLLKDRAAIQSGIVRIAIDVGNSQRKLEWDLLGAGAVGRYLPDPQPDPTAIDSPVGLSGHESAFASIDSVDWSSHLVHCTRSVSGPWPGQTWDQYRDDLLLADPQSASRDAIDALCRIIRKQRLVAGAITSRRDAPVVCLSEVPLPALLARRTYRSHLHRWDYEPFGIAIRRDAATHLGVQPVIYGDHQTEKDLPNEDRYRFQSIGKTHDWTAEREWRSASDIDLSQLDADEVSVFVPDASAAARVASVNRPGWQIFVTGHAQ</sequence>
<accession>A0A7W5E0W0</accession>
<evidence type="ECO:0000313" key="2">
    <source>
        <dbReference type="Proteomes" id="UP000536179"/>
    </source>
</evidence>
<dbReference type="Proteomes" id="UP000536179">
    <property type="component" value="Unassembled WGS sequence"/>
</dbReference>
<comment type="caution">
    <text evidence="1">The sequence shown here is derived from an EMBL/GenBank/DDBJ whole genome shotgun (WGS) entry which is preliminary data.</text>
</comment>
<organism evidence="1 2">
    <name type="scientific">Aporhodopirellula rubra</name>
    <dbReference type="NCBI Taxonomy" id="980271"/>
    <lineage>
        <taxon>Bacteria</taxon>
        <taxon>Pseudomonadati</taxon>
        <taxon>Planctomycetota</taxon>
        <taxon>Planctomycetia</taxon>
        <taxon>Pirellulales</taxon>
        <taxon>Pirellulaceae</taxon>
        <taxon>Aporhodopirellula</taxon>
    </lineage>
</organism>
<dbReference type="RefSeq" id="WP_184306070.1">
    <property type="nucleotide sequence ID" value="NZ_JACHXU010000012.1"/>
</dbReference>
<evidence type="ECO:0000313" key="1">
    <source>
        <dbReference type="EMBL" id="MBB3207777.1"/>
    </source>
</evidence>